<accession>A0A0A9GRL4</accession>
<proteinExistence type="predicted"/>
<evidence type="ECO:0000313" key="1">
    <source>
        <dbReference type="EMBL" id="JAE27082.1"/>
    </source>
</evidence>
<sequence length="42" mass="4497">MGDGDSAVVIRACVQRWREQAWEAVGSGGMSERNLQAFASGL</sequence>
<protein>
    <submittedName>
        <fullName evidence="1">Uncharacterized protein</fullName>
    </submittedName>
</protein>
<name>A0A0A9GRL4_ARUDO</name>
<reference evidence="1" key="1">
    <citation type="submission" date="2014-09" db="EMBL/GenBank/DDBJ databases">
        <authorList>
            <person name="Magalhaes I.L.F."/>
            <person name="Oliveira U."/>
            <person name="Santos F.R."/>
            <person name="Vidigal T.H.D.A."/>
            <person name="Brescovit A.D."/>
            <person name="Santos A.J."/>
        </authorList>
    </citation>
    <scope>NUCLEOTIDE SEQUENCE</scope>
    <source>
        <tissue evidence="1">Shoot tissue taken approximately 20 cm above the soil surface</tissue>
    </source>
</reference>
<organism evidence="1">
    <name type="scientific">Arundo donax</name>
    <name type="common">Giant reed</name>
    <name type="synonym">Donax arundinaceus</name>
    <dbReference type="NCBI Taxonomy" id="35708"/>
    <lineage>
        <taxon>Eukaryota</taxon>
        <taxon>Viridiplantae</taxon>
        <taxon>Streptophyta</taxon>
        <taxon>Embryophyta</taxon>
        <taxon>Tracheophyta</taxon>
        <taxon>Spermatophyta</taxon>
        <taxon>Magnoliopsida</taxon>
        <taxon>Liliopsida</taxon>
        <taxon>Poales</taxon>
        <taxon>Poaceae</taxon>
        <taxon>PACMAD clade</taxon>
        <taxon>Arundinoideae</taxon>
        <taxon>Arundineae</taxon>
        <taxon>Arundo</taxon>
    </lineage>
</organism>
<dbReference type="AlphaFoldDB" id="A0A0A9GRL4"/>
<reference evidence="1" key="2">
    <citation type="journal article" date="2015" name="Data Brief">
        <title>Shoot transcriptome of the giant reed, Arundo donax.</title>
        <authorList>
            <person name="Barrero R.A."/>
            <person name="Guerrero F.D."/>
            <person name="Moolhuijzen P."/>
            <person name="Goolsby J.A."/>
            <person name="Tidwell J."/>
            <person name="Bellgard S.E."/>
            <person name="Bellgard M.I."/>
        </authorList>
    </citation>
    <scope>NUCLEOTIDE SEQUENCE</scope>
    <source>
        <tissue evidence="1">Shoot tissue taken approximately 20 cm above the soil surface</tissue>
    </source>
</reference>
<dbReference type="EMBL" id="GBRH01170814">
    <property type="protein sequence ID" value="JAE27082.1"/>
    <property type="molecule type" value="Transcribed_RNA"/>
</dbReference>